<proteinExistence type="predicted"/>
<evidence type="ECO:0000313" key="1">
    <source>
        <dbReference type="EMBL" id="NMC61801.1"/>
    </source>
</evidence>
<accession>A0A7X9FPF2</accession>
<comment type="caution">
    <text evidence="1">The sequence shown here is derived from an EMBL/GenBank/DDBJ whole genome shotgun (WGS) entry which is preliminary data.</text>
</comment>
<dbReference type="EMBL" id="JAAZON010000051">
    <property type="protein sequence ID" value="NMC61801.1"/>
    <property type="molecule type" value="Genomic_DNA"/>
</dbReference>
<name>A0A7X9FPF2_9DELT</name>
<organism evidence="1 2">
    <name type="scientific">SAR324 cluster bacterium</name>
    <dbReference type="NCBI Taxonomy" id="2024889"/>
    <lineage>
        <taxon>Bacteria</taxon>
        <taxon>Deltaproteobacteria</taxon>
        <taxon>SAR324 cluster</taxon>
    </lineage>
</organism>
<evidence type="ECO:0000313" key="2">
    <source>
        <dbReference type="Proteomes" id="UP000524246"/>
    </source>
</evidence>
<gene>
    <name evidence="1" type="ORF">GYA55_01395</name>
</gene>
<protein>
    <submittedName>
        <fullName evidence="1">Uncharacterized protein</fullName>
    </submittedName>
</protein>
<reference evidence="1 2" key="1">
    <citation type="journal article" date="2020" name="Biotechnol. Biofuels">
        <title>New insights from the biogas microbiome by comprehensive genome-resolved metagenomics of nearly 1600 species originating from multiple anaerobic digesters.</title>
        <authorList>
            <person name="Campanaro S."/>
            <person name="Treu L."/>
            <person name="Rodriguez-R L.M."/>
            <person name="Kovalovszki A."/>
            <person name="Ziels R.M."/>
            <person name="Maus I."/>
            <person name="Zhu X."/>
            <person name="Kougias P.G."/>
            <person name="Basile A."/>
            <person name="Luo G."/>
            <person name="Schluter A."/>
            <person name="Konstantinidis K.T."/>
            <person name="Angelidaki I."/>
        </authorList>
    </citation>
    <scope>NUCLEOTIDE SEQUENCE [LARGE SCALE GENOMIC DNA]</scope>
    <source>
        <strain evidence="1">AS27yjCOA_65</strain>
    </source>
</reference>
<dbReference type="Proteomes" id="UP000524246">
    <property type="component" value="Unassembled WGS sequence"/>
</dbReference>
<sequence>MSDRVVEIGDPKRGICEDSQTSQTIKKPTDLDIDNILEKYREKLATARRAFSLPADDEHVMQLRQDADPFKQVNFILQELLSPIRTLRNKESSNELKLKAAMELRSILPLSIKQSDILAEHVAEFLGNETRIAQQANARIAHLKECLHNFQSSVVGFVLSSTNEIVPLELSRNAHDLLKLYLHWQGSSLVKQLKV</sequence>
<dbReference type="AlphaFoldDB" id="A0A7X9FPF2"/>